<dbReference type="InterPro" id="IPR032033">
    <property type="entry name" value="Cytochrome_P460"/>
</dbReference>
<comment type="caution">
    <text evidence="3">The sequence shown here is derived from an EMBL/GenBank/DDBJ whole genome shotgun (WGS) entry which is preliminary data.</text>
</comment>
<gene>
    <name evidence="3" type="ORF">D1Z90_03200</name>
</gene>
<sequence length="183" mass="20670">MKPLFLGALIASLLCQGAMAALNDPAGTYQDLVDQQGEIHFPVDFQTELVHLGTTVVMAEDMKPANLNGIYTQQKAINHYNQTGEWLDGTVFVKDVKFVPTERLTTGLVGHQEGNDIFFVMVKDNQQRFSGHENWGDGWGWAMYGAKPTMNESPNKEFCQGCHMPRKDNQWLYTDQYPALLKR</sequence>
<evidence type="ECO:0000313" key="3">
    <source>
        <dbReference type="EMBL" id="RJG50501.1"/>
    </source>
</evidence>
<dbReference type="InterPro" id="IPR038142">
    <property type="entry name" value="Cytochrome_P460_sp"/>
</dbReference>
<reference evidence="3 4" key="1">
    <citation type="submission" date="2018-09" db="EMBL/GenBank/DDBJ databases">
        <authorList>
            <person name="Wang F."/>
        </authorList>
    </citation>
    <scope>NUCLEOTIDE SEQUENCE [LARGE SCALE GENOMIC DNA]</scope>
    <source>
        <strain evidence="3 4">PLHSC7-2</strain>
    </source>
</reference>
<feature type="domain" description="Cytochrome P460" evidence="2">
    <location>
        <begin position="54"/>
        <end position="174"/>
    </location>
</feature>
<dbReference type="EMBL" id="QZCH01000002">
    <property type="protein sequence ID" value="RJG50501.1"/>
    <property type="molecule type" value="Genomic_DNA"/>
</dbReference>
<proteinExistence type="predicted"/>
<dbReference type="Pfam" id="PF16694">
    <property type="entry name" value="Cytochrome_P460"/>
    <property type="match status" value="1"/>
</dbReference>
<evidence type="ECO:0000313" key="4">
    <source>
        <dbReference type="Proteomes" id="UP000283255"/>
    </source>
</evidence>
<name>A0A418YIM4_9GAMM</name>
<dbReference type="OrthoDB" id="511546at2"/>
<feature type="chain" id="PRO_5019152634" evidence="1">
    <location>
        <begin position="21"/>
        <end position="183"/>
    </location>
</feature>
<dbReference type="RefSeq" id="WP_119909303.1">
    <property type="nucleotide sequence ID" value="NZ_QZCH01000002.1"/>
</dbReference>
<dbReference type="Proteomes" id="UP000283255">
    <property type="component" value="Unassembled WGS sequence"/>
</dbReference>
<accession>A0A418YIM4</accession>
<keyword evidence="1" id="KW-0732">Signal</keyword>
<keyword evidence="4" id="KW-1185">Reference proteome</keyword>
<dbReference type="CDD" id="cd20750">
    <property type="entry name" value="cyt_c_I"/>
    <property type="match status" value="1"/>
</dbReference>
<reference evidence="3 4" key="2">
    <citation type="submission" date="2019-01" db="EMBL/GenBank/DDBJ databases">
        <title>Motilimonas pumilus sp. nov., isolated from the gut of sea cucumber (Apostichopus japonicus).</title>
        <authorList>
            <person name="Wang F.-Q."/>
            <person name="Ren L.-H."/>
            <person name="Lin Y.-W."/>
            <person name="Sun G.-H."/>
            <person name="Du Z.-J."/>
            <person name="Zhao J.-X."/>
            <person name="Liu X.-J."/>
            <person name="Liu L.-J."/>
        </authorList>
    </citation>
    <scope>NUCLEOTIDE SEQUENCE [LARGE SCALE GENOMIC DNA]</scope>
    <source>
        <strain evidence="3 4">PLHSC7-2</strain>
    </source>
</reference>
<dbReference type="AlphaFoldDB" id="A0A418YIM4"/>
<organism evidence="3 4">
    <name type="scientific">Motilimonas pumila</name>
    <dbReference type="NCBI Taxonomy" id="2303987"/>
    <lineage>
        <taxon>Bacteria</taxon>
        <taxon>Pseudomonadati</taxon>
        <taxon>Pseudomonadota</taxon>
        <taxon>Gammaproteobacteria</taxon>
        <taxon>Alteromonadales</taxon>
        <taxon>Alteromonadales genera incertae sedis</taxon>
        <taxon>Motilimonas</taxon>
    </lineage>
</organism>
<evidence type="ECO:0000256" key="1">
    <source>
        <dbReference type="SAM" id="SignalP"/>
    </source>
</evidence>
<evidence type="ECO:0000259" key="2">
    <source>
        <dbReference type="Pfam" id="PF16694"/>
    </source>
</evidence>
<feature type="signal peptide" evidence="1">
    <location>
        <begin position="1"/>
        <end position="20"/>
    </location>
</feature>
<protein>
    <submittedName>
        <fullName evidence="3">Cytochrome C</fullName>
    </submittedName>
</protein>
<dbReference type="Gene3D" id="3.50.70.20">
    <property type="entry name" value="Cytochrome P460"/>
    <property type="match status" value="1"/>
</dbReference>